<name>A0A450X826_9GAMM</name>
<protein>
    <submittedName>
        <fullName evidence="1">Uncharacterized protein</fullName>
    </submittedName>
</protein>
<sequence length="89" mass="10038">MRNIVEEALHIGIQDNLVPLLPKIQYPLEGQMTISPREVSPVCRNPNESSWNSGSSIRDKRYLKHFLCNPVAYHTLGCPGAYDKVSEKS</sequence>
<dbReference type="AlphaFoldDB" id="A0A450X826"/>
<proteinExistence type="predicted"/>
<organism evidence="1">
    <name type="scientific">Candidatus Kentrum sp. LPFa</name>
    <dbReference type="NCBI Taxonomy" id="2126335"/>
    <lineage>
        <taxon>Bacteria</taxon>
        <taxon>Pseudomonadati</taxon>
        <taxon>Pseudomonadota</taxon>
        <taxon>Gammaproteobacteria</taxon>
        <taxon>Candidatus Kentrum</taxon>
    </lineage>
</organism>
<reference evidence="1" key="1">
    <citation type="submission" date="2019-02" db="EMBL/GenBank/DDBJ databases">
        <authorList>
            <person name="Gruber-Vodicka R. H."/>
            <person name="Seah K. B. B."/>
        </authorList>
    </citation>
    <scope>NUCLEOTIDE SEQUENCE</scope>
    <source>
        <strain evidence="1">BECK_S313</strain>
    </source>
</reference>
<gene>
    <name evidence="1" type="ORF">BECKLPF1236B_GA0070989_14891</name>
</gene>
<evidence type="ECO:0000313" key="1">
    <source>
        <dbReference type="EMBL" id="VFK25467.1"/>
    </source>
</evidence>
<dbReference type="EMBL" id="CAADFK010000489">
    <property type="protein sequence ID" value="VFK25467.1"/>
    <property type="molecule type" value="Genomic_DNA"/>
</dbReference>
<accession>A0A450X826</accession>